<gene>
    <name evidence="2" type="ORF">J2X16_000059</name>
</gene>
<reference evidence="2 3" key="1">
    <citation type="submission" date="2023-07" db="EMBL/GenBank/DDBJ databases">
        <title>Sorghum-associated microbial communities from plants grown in Nebraska, USA.</title>
        <authorList>
            <person name="Schachtman D."/>
        </authorList>
    </citation>
    <scope>NUCLEOTIDE SEQUENCE [LARGE SCALE GENOMIC DNA]</scope>
    <source>
        <strain evidence="2 3">BE310</strain>
    </source>
</reference>
<evidence type="ECO:0008006" key="4">
    <source>
        <dbReference type="Google" id="ProtNLM"/>
    </source>
</evidence>
<dbReference type="EMBL" id="JAVDXQ010000001">
    <property type="protein sequence ID" value="MDR7294738.1"/>
    <property type="molecule type" value="Genomic_DNA"/>
</dbReference>
<dbReference type="Pfam" id="PF13689">
    <property type="entry name" value="DUF4154"/>
    <property type="match status" value="1"/>
</dbReference>
<sequence length="197" mass="20909">MQARRSLVTCWCAAPLQRWSTAGLLACAALGGANAGDNDGRPLGAQVKAAYLYKFIGHVDWPPGTFADATAPFTIGIVGAGDIADELGKLKPARAMNEHPVEVRVLKPGEAVRGVQLVFIGTVDAAQLKRLLEPYKASPTLTISDVPGAMEAGCVINFVTVDNRIRFEISMANAERQGLKVSSRLLAVAQRVDTGRP</sequence>
<evidence type="ECO:0000256" key="1">
    <source>
        <dbReference type="SAM" id="SignalP"/>
    </source>
</evidence>
<dbReference type="RefSeq" id="WP_310340331.1">
    <property type="nucleotide sequence ID" value="NZ_JAVDXQ010000001.1"/>
</dbReference>
<organism evidence="2 3">
    <name type="scientific">Pelomonas aquatica</name>
    <dbReference type="NCBI Taxonomy" id="431058"/>
    <lineage>
        <taxon>Bacteria</taxon>
        <taxon>Pseudomonadati</taxon>
        <taxon>Pseudomonadota</taxon>
        <taxon>Betaproteobacteria</taxon>
        <taxon>Burkholderiales</taxon>
        <taxon>Sphaerotilaceae</taxon>
        <taxon>Roseateles</taxon>
    </lineage>
</organism>
<dbReference type="Proteomes" id="UP001180536">
    <property type="component" value="Unassembled WGS sequence"/>
</dbReference>
<comment type="caution">
    <text evidence="2">The sequence shown here is derived from an EMBL/GenBank/DDBJ whole genome shotgun (WGS) entry which is preliminary data.</text>
</comment>
<proteinExistence type="predicted"/>
<keyword evidence="1" id="KW-0732">Signal</keyword>
<keyword evidence="3" id="KW-1185">Reference proteome</keyword>
<dbReference type="InterPro" id="IPR025293">
    <property type="entry name" value="YfiR/HmsC-like"/>
</dbReference>
<evidence type="ECO:0000313" key="2">
    <source>
        <dbReference type="EMBL" id="MDR7294738.1"/>
    </source>
</evidence>
<feature type="signal peptide" evidence="1">
    <location>
        <begin position="1"/>
        <end position="35"/>
    </location>
</feature>
<protein>
    <recommendedName>
        <fullName evidence="4">DUF4154 domain-containing protein</fullName>
    </recommendedName>
</protein>
<evidence type="ECO:0000313" key="3">
    <source>
        <dbReference type="Proteomes" id="UP001180536"/>
    </source>
</evidence>
<name>A0ABU1Z292_9BURK</name>
<accession>A0ABU1Z292</accession>
<feature type="chain" id="PRO_5045371241" description="DUF4154 domain-containing protein" evidence="1">
    <location>
        <begin position="36"/>
        <end position="197"/>
    </location>
</feature>